<dbReference type="Gene3D" id="1.10.10.10">
    <property type="entry name" value="Winged helix-like DNA-binding domain superfamily/Winged helix DNA-binding domain"/>
    <property type="match status" value="1"/>
</dbReference>
<dbReference type="Pfam" id="PF08281">
    <property type="entry name" value="Sigma70_r4_2"/>
    <property type="match status" value="1"/>
</dbReference>
<organism evidence="8 9">
    <name type="scientific">Solicola gregarius</name>
    <dbReference type="NCBI Taxonomy" id="2908642"/>
    <lineage>
        <taxon>Bacteria</taxon>
        <taxon>Bacillati</taxon>
        <taxon>Actinomycetota</taxon>
        <taxon>Actinomycetes</taxon>
        <taxon>Propionibacteriales</taxon>
        <taxon>Nocardioidaceae</taxon>
        <taxon>Solicola</taxon>
    </lineage>
</organism>
<gene>
    <name evidence="8" type="ORF">L0C25_18675</name>
</gene>
<keyword evidence="4" id="KW-0238">DNA-binding</keyword>
<dbReference type="InterPro" id="IPR007627">
    <property type="entry name" value="RNA_pol_sigma70_r2"/>
</dbReference>
<proteinExistence type="inferred from homology"/>
<dbReference type="KEGG" id="sgrg:L0C25_18675"/>
<evidence type="ECO:0000256" key="3">
    <source>
        <dbReference type="ARBA" id="ARBA00023082"/>
    </source>
</evidence>
<accession>A0AA46THD4</accession>
<keyword evidence="3" id="KW-0731">Sigma factor</keyword>
<dbReference type="AlphaFoldDB" id="A0AA46THD4"/>
<dbReference type="SUPFAM" id="SSF88659">
    <property type="entry name" value="Sigma3 and sigma4 domains of RNA polymerase sigma factors"/>
    <property type="match status" value="1"/>
</dbReference>
<keyword evidence="5" id="KW-0804">Transcription</keyword>
<evidence type="ECO:0000259" key="6">
    <source>
        <dbReference type="Pfam" id="PF04542"/>
    </source>
</evidence>
<dbReference type="NCBIfam" id="TIGR02983">
    <property type="entry name" value="SigE-fam_strep"/>
    <property type="match status" value="1"/>
</dbReference>
<reference evidence="8" key="1">
    <citation type="submission" date="2022-01" db="EMBL/GenBank/DDBJ databases">
        <title>Nocardioidaceae gen. sp. A5X3R13.</title>
        <authorList>
            <person name="Lopez Marin M.A."/>
            <person name="Uhlik O."/>
        </authorList>
    </citation>
    <scope>NUCLEOTIDE SEQUENCE</scope>
    <source>
        <strain evidence="8">A5X3R13</strain>
    </source>
</reference>
<evidence type="ECO:0000256" key="4">
    <source>
        <dbReference type="ARBA" id="ARBA00023125"/>
    </source>
</evidence>
<dbReference type="InterPro" id="IPR039425">
    <property type="entry name" value="RNA_pol_sigma-70-like"/>
</dbReference>
<dbReference type="InterPro" id="IPR036388">
    <property type="entry name" value="WH-like_DNA-bd_sf"/>
</dbReference>
<evidence type="ECO:0000256" key="5">
    <source>
        <dbReference type="ARBA" id="ARBA00023163"/>
    </source>
</evidence>
<keyword evidence="2" id="KW-0805">Transcription regulation</keyword>
<dbReference type="GO" id="GO:0016987">
    <property type="term" value="F:sigma factor activity"/>
    <property type="evidence" value="ECO:0007669"/>
    <property type="project" value="UniProtKB-KW"/>
</dbReference>
<evidence type="ECO:0000256" key="2">
    <source>
        <dbReference type="ARBA" id="ARBA00023015"/>
    </source>
</evidence>
<dbReference type="InterPro" id="IPR014325">
    <property type="entry name" value="RNA_pol_sigma-E_actinobac"/>
</dbReference>
<dbReference type="Proteomes" id="UP001164390">
    <property type="component" value="Chromosome"/>
</dbReference>
<evidence type="ECO:0000313" key="9">
    <source>
        <dbReference type="Proteomes" id="UP001164390"/>
    </source>
</evidence>
<comment type="similarity">
    <text evidence="1">Belongs to the sigma-70 factor family. ECF subfamily.</text>
</comment>
<dbReference type="RefSeq" id="WP_271633274.1">
    <property type="nucleotide sequence ID" value="NZ_CP094970.1"/>
</dbReference>
<evidence type="ECO:0000256" key="1">
    <source>
        <dbReference type="ARBA" id="ARBA00010641"/>
    </source>
</evidence>
<dbReference type="InterPro" id="IPR013324">
    <property type="entry name" value="RNA_pol_sigma_r3/r4-like"/>
</dbReference>
<dbReference type="InterPro" id="IPR014284">
    <property type="entry name" value="RNA_pol_sigma-70_dom"/>
</dbReference>
<name>A0AA46THD4_9ACTN</name>
<dbReference type="NCBIfam" id="TIGR02937">
    <property type="entry name" value="sigma70-ECF"/>
    <property type="match status" value="1"/>
</dbReference>
<dbReference type="CDD" id="cd06171">
    <property type="entry name" value="Sigma70_r4"/>
    <property type="match status" value="1"/>
</dbReference>
<sequence>MTIATPLPATYTDARLRSGMEALWHAGRTDQNVGANVSDVDATFDAFVRARLPDLLRFGRMLTGSDEAAADLVQDALERTIMHWSRVESRDDPEGYVRRVMVNRNISIWRRLRRERITDTLPDDGYVDRHRDRELWEALLTLPPRQRAVIALRYYEDKTEADVAAILGCSVGTVKSQASKAITKLRALVPTFADASGRRRGGDDV</sequence>
<dbReference type="GO" id="GO:0006352">
    <property type="term" value="P:DNA-templated transcription initiation"/>
    <property type="evidence" value="ECO:0007669"/>
    <property type="project" value="InterPro"/>
</dbReference>
<dbReference type="InterPro" id="IPR013249">
    <property type="entry name" value="RNA_pol_sigma70_r4_t2"/>
</dbReference>
<protein>
    <submittedName>
        <fullName evidence="8">SigE family RNA polymerase sigma factor</fullName>
    </submittedName>
</protein>
<dbReference type="SUPFAM" id="SSF88946">
    <property type="entry name" value="Sigma2 domain of RNA polymerase sigma factors"/>
    <property type="match status" value="1"/>
</dbReference>
<dbReference type="Pfam" id="PF04542">
    <property type="entry name" value="Sigma70_r2"/>
    <property type="match status" value="1"/>
</dbReference>
<dbReference type="InterPro" id="IPR013325">
    <property type="entry name" value="RNA_pol_sigma_r2"/>
</dbReference>
<dbReference type="PANTHER" id="PTHR43133">
    <property type="entry name" value="RNA POLYMERASE ECF-TYPE SIGMA FACTO"/>
    <property type="match status" value="1"/>
</dbReference>
<evidence type="ECO:0000313" key="8">
    <source>
        <dbReference type="EMBL" id="UYM04538.1"/>
    </source>
</evidence>
<evidence type="ECO:0000259" key="7">
    <source>
        <dbReference type="Pfam" id="PF08281"/>
    </source>
</evidence>
<feature type="domain" description="RNA polymerase sigma factor 70 region 4 type 2" evidence="7">
    <location>
        <begin position="133"/>
        <end position="185"/>
    </location>
</feature>
<dbReference type="Gene3D" id="1.10.1740.10">
    <property type="match status" value="1"/>
</dbReference>
<feature type="domain" description="RNA polymerase sigma-70 region 2" evidence="6">
    <location>
        <begin position="48"/>
        <end position="114"/>
    </location>
</feature>
<dbReference type="GO" id="GO:0003677">
    <property type="term" value="F:DNA binding"/>
    <property type="evidence" value="ECO:0007669"/>
    <property type="project" value="UniProtKB-KW"/>
</dbReference>
<dbReference type="PANTHER" id="PTHR43133:SF50">
    <property type="entry name" value="ECF RNA POLYMERASE SIGMA FACTOR SIGM"/>
    <property type="match status" value="1"/>
</dbReference>
<dbReference type="EMBL" id="CP094970">
    <property type="protein sequence ID" value="UYM04538.1"/>
    <property type="molecule type" value="Genomic_DNA"/>
</dbReference>
<keyword evidence="9" id="KW-1185">Reference proteome</keyword>